<feature type="transmembrane region" description="Helical" evidence="1">
    <location>
        <begin position="84"/>
        <end position="106"/>
    </location>
</feature>
<feature type="transmembrane region" description="Helical" evidence="1">
    <location>
        <begin position="6"/>
        <end position="22"/>
    </location>
</feature>
<dbReference type="RefSeq" id="WP_204658585.1">
    <property type="nucleotide sequence ID" value="NZ_CP056775.1"/>
</dbReference>
<keyword evidence="1" id="KW-1133">Transmembrane helix</keyword>
<dbReference type="Pfam" id="PF26566">
    <property type="entry name" value="PH_40"/>
    <property type="match status" value="1"/>
</dbReference>
<keyword evidence="4" id="KW-1185">Reference proteome</keyword>
<gene>
    <name evidence="3" type="ORF">HWI92_20025</name>
</gene>
<protein>
    <recommendedName>
        <fullName evidence="2">PH domain-containing protein</fullName>
    </recommendedName>
</protein>
<feature type="domain" description="PH" evidence="2">
    <location>
        <begin position="47"/>
        <end position="174"/>
    </location>
</feature>
<keyword evidence="1" id="KW-0812">Transmembrane</keyword>
<dbReference type="EMBL" id="CP056775">
    <property type="protein sequence ID" value="QRR03032.1"/>
    <property type="molecule type" value="Genomic_DNA"/>
</dbReference>
<evidence type="ECO:0000313" key="4">
    <source>
        <dbReference type="Proteomes" id="UP000612680"/>
    </source>
</evidence>
<name>A0ABX7IA88_9BACT</name>
<evidence type="ECO:0000313" key="3">
    <source>
        <dbReference type="EMBL" id="QRR03032.1"/>
    </source>
</evidence>
<proteinExistence type="predicted"/>
<evidence type="ECO:0000256" key="1">
    <source>
        <dbReference type="SAM" id="Phobius"/>
    </source>
</evidence>
<evidence type="ECO:0000259" key="2">
    <source>
        <dbReference type="Pfam" id="PF26566"/>
    </source>
</evidence>
<reference evidence="3 4" key="1">
    <citation type="submission" date="2020-06" db="EMBL/GenBank/DDBJ databases">
        <title>Dyadobacter sandarakinus sp. nov., isolated from the soil of the Arctic Yellow River Station.</title>
        <authorList>
            <person name="Zhang Y."/>
            <person name="Peng F."/>
        </authorList>
    </citation>
    <scope>NUCLEOTIDE SEQUENCE [LARGE SCALE GENOMIC DNA]</scope>
    <source>
        <strain evidence="3 4">Q3-56</strain>
    </source>
</reference>
<keyword evidence="1" id="KW-0472">Membrane</keyword>
<dbReference type="Proteomes" id="UP000612680">
    <property type="component" value="Chromosome"/>
</dbReference>
<feature type="transmembrane region" description="Helical" evidence="1">
    <location>
        <begin position="43"/>
        <end position="64"/>
    </location>
</feature>
<accession>A0ABX7IA88</accession>
<organism evidence="3 4">
    <name type="scientific">Dyadobacter sandarakinus</name>
    <dbReference type="NCBI Taxonomy" id="2747268"/>
    <lineage>
        <taxon>Bacteria</taxon>
        <taxon>Pseudomonadati</taxon>
        <taxon>Bacteroidota</taxon>
        <taxon>Cytophagia</taxon>
        <taxon>Cytophagales</taxon>
        <taxon>Spirosomataceae</taxon>
        <taxon>Dyadobacter</taxon>
    </lineage>
</organism>
<sequence length="204" mass="23543">MDTLIVFLIIFVPASLILWWMLRHTRDTIGSNSPLKVKRTYKITAWYYFLTSSNLPGYFMLPIGSMLLKLIFTIYIGPDVSYQILVWLLLLVTSLACIGLGLFVIVMDLNHWNNVQGVTIETFPEEHELEITFSDSSLRLKNGDIERIVVVHNNAKARFAFTRYYLTNGDYFVLSDKMPGDWVIHEYFKKIPATFCVTAFPLIS</sequence>
<dbReference type="InterPro" id="IPR058916">
    <property type="entry name" value="PH_40"/>
</dbReference>